<sequence length="368" mass="40901">MILVRQTVVFPSSPSTAVITARFDKTPPTCASWPENDADSYPHGNRWNTGTPATDIKIGPRKPSNQETKCTQRCSWERVLLAYKQPFTKWTKSGLQNRLTIISSVHPLRSCNESTTTGSPDSHLSGIGCSILLQESTSFEVRENWRVVLTPISRYKCVALTPAAAPASPYKLQLPERGVRQPYLPTVINSGASCCDEPGRTATLDSRPEQAERKASRYMDQTSNQQLWYKSTPDQSKLRGKLLDTWIKPAICSSGTSRLGFHTGEVGVIKLLRTGLVEVTKVLTHSSEKKRRKKPVPTTLLYNDETKRSLVEDRLVSVLPRCRNLNVDESISAMRFESQQQQQPAEGVGLARVLQPTGEDSISVTGFE</sequence>
<dbReference type="AlphaFoldDB" id="A0AAE1A732"/>
<accession>A0AAE1A732</accession>
<feature type="compositionally biased region" description="Basic and acidic residues" evidence="1">
    <location>
        <begin position="206"/>
        <end position="217"/>
    </location>
</feature>
<comment type="caution">
    <text evidence="2">The sequence shown here is derived from an EMBL/GenBank/DDBJ whole genome shotgun (WGS) entry which is preliminary data.</text>
</comment>
<dbReference type="EMBL" id="JAWDGP010002587">
    <property type="protein sequence ID" value="KAK3781836.1"/>
    <property type="molecule type" value="Genomic_DNA"/>
</dbReference>
<feature type="region of interest" description="Disordered" evidence="1">
    <location>
        <begin position="35"/>
        <end position="67"/>
    </location>
</feature>
<evidence type="ECO:0000313" key="2">
    <source>
        <dbReference type="EMBL" id="KAK3781836.1"/>
    </source>
</evidence>
<feature type="region of interest" description="Disordered" evidence="1">
    <location>
        <begin position="198"/>
        <end position="218"/>
    </location>
</feature>
<dbReference type="Proteomes" id="UP001283361">
    <property type="component" value="Unassembled WGS sequence"/>
</dbReference>
<protein>
    <submittedName>
        <fullName evidence="2">Uncharacterized protein</fullName>
    </submittedName>
</protein>
<reference evidence="2" key="1">
    <citation type="journal article" date="2023" name="G3 (Bethesda)">
        <title>A reference genome for the long-term kleptoplast-retaining sea slug Elysia crispata morphotype clarki.</title>
        <authorList>
            <person name="Eastman K.E."/>
            <person name="Pendleton A.L."/>
            <person name="Shaikh M.A."/>
            <person name="Suttiyut T."/>
            <person name="Ogas R."/>
            <person name="Tomko P."/>
            <person name="Gavelis G."/>
            <person name="Widhalm J.R."/>
            <person name="Wisecaver J.H."/>
        </authorList>
    </citation>
    <scope>NUCLEOTIDE SEQUENCE</scope>
    <source>
        <strain evidence="2">ECLA1</strain>
    </source>
</reference>
<evidence type="ECO:0000313" key="3">
    <source>
        <dbReference type="Proteomes" id="UP001283361"/>
    </source>
</evidence>
<proteinExistence type="predicted"/>
<evidence type="ECO:0000256" key="1">
    <source>
        <dbReference type="SAM" id="MobiDB-lite"/>
    </source>
</evidence>
<name>A0AAE1A732_9GAST</name>
<keyword evidence="3" id="KW-1185">Reference proteome</keyword>
<organism evidence="2 3">
    <name type="scientific">Elysia crispata</name>
    <name type="common">lettuce slug</name>
    <dbReference type="NCBI Taxonomy" id="231223"/>
    <lineage>
        <taxon>Eukaryota</taxon>
        <taxon>Metazoa</taxon>
        <taxon>Spiralia</taxon>
        <taxon>Lophotrochozoa</taxon>
        <taxon>Mollusca</taxon>
        <taxon>Gastropoda</taxon>
        <taxon>Heterobranchia</taxon>
        <taxon>Euthyneura</taxon>
        <taxon>Panpulmonata</taxon>
        <taxon>Sacoglossa</taxon>
        <taxon>Placobranchoidea</taxon>
        <taxon>Plakobranchidae</taxon>
        <taxon>Elysia</taxon>
    </lineage>
</organism>
<gene>
    <name evidence="2" type="ORF">RRG08_016958</name>
</gene>